<dbReference type="InParanoid" id="F4WNT6"/>
<dbReference type="Proteomes" id="UP000007755">
    <property type="component" value="Unassembled WGS sequence"/>
</dbReference>
<keyword evidence="2" id="KW-1185">Reference proteome</keyword>
<dbReference type="EMBL" id="GL888238">
    <property type="protein sequence ID" value="EGI64135.1"/>
    <property type="molecule type" value="Genomic_DNA"/>
</dbReference>
<name>F4WNT6_ACREC</name>
<proteinExistence type="predicted"/>
<organism evidence="2">
    <name type="scientific">Acromyrmex echinatior</name>
    <name type="common">Panamanian leafcutter ant</name>
    <name type="synonym">Acromyrmex octospinosus echinatior</name>
    <dbReference type="NCBI Taxonomy" id="103372"/>
    <lineage>
        <taxon>Eukaryota</taxon>
        <taxon>Metazoa</taxon>
        <taxon>Ecdysozoa</taxon>
        <taxon>Arthropoda</taxon>
        <taxon>Hexapoda</taxon>
        <taxon>Insecta</taxon>
        <taxon>Pterygota</taxon>
        <taxon>Neoptera</taxon>
        <taxon>Endopterygota</taxon>
        <taxon>Hymenoptera</taxon>
        <taxon>Apocrita</taxon>
        <taxon>Aculeata</taxon>
        <taxon>Formicoidea</taxon>
        <taxon>Formicidae</taxon>
        <taxon>Myrmicinae</taxon>
        <taxon>Acromyrmex</taxon>
    </lineage>
</organism>
<protein>
    <submittedName>
        <fullName evidence="1">Uncharacterized protein</fullName>
    </submittedName>
</protein>
<evidence type="ECO:0000313" key="1">
    <source>
        <dbReference type="EMBL" id="EGI64135.1"/>
    </source>
</evidence>
<accession>F4WNT6</accession>
<dbReference type="AlphaFoldDB" id="F4WNT6"/>
<gene>
    <name evidence="1" type="ORF">G5I_07442</name>
</gene>
<reference evidence="1" key="1">
    <citation type="submission" date="2011-02" db="EMBL/GenBank/DDBJ databases">
        <title>The genome of the leaf-cutting ant Acromyrmex echinatior suggests key adaptations to social evolution and fungus farming.</title>
        <authorList>
            <person name="Nygaard S."/>
            <person name="Zhang G."/>
        </authorList>
    </citation>
    <scope>NUCLEOTIDE SEQUENCE</scope>
</reference>
<sequence>MDSWLGREHSTRRSVTALCDVRFGLLFFDFIDEMIAEFMFWKLLRTLEILLEAFDPIVHHAVRLLSRRYDLMATGYKFLEIGINVGPPSYVEITLGDHRGQKLLLSLETWKGFYEQRWNSCKVIRGDRWQDRQEWVDMWEEETFNLEELFGLRPYESGV</sequence>
<evidence type="ECO:0000313" key="2">
    <source>
        <dbReference type="Proteomes" id="UP000007755"/>
    </source>
</evidence>